<evidence type="ECO:0000313" key="2">
    <source>
        <dbReference type="EMBL" id="MBK0369172.1"/>
    </source>
</evidence>
<dbReference type="Proteomes" id="UP000609172">
    <property type="component" value="Unassembled WGS sequence"/>
</dbReference>
<sequence length="138" mass="15695">MRLLEKYGLLVLLFFCLLTTQAQVVQDEVKAKIEVQTIEGNLELTGTAENKTQITKSASYKLSIIKNNKSSKNQSNNSQEGLFTLQPLEKKKLSTSQINLSENDEVIVLLLFYDENQQIISKDRLVFGGDENEKKKRI</sequence>
<dbReference type="RefSeq" id="WP_200105079.1">
    <property type="nucleotide sequence ID" value="NZ_JAEHFV010000001.1"/>
</dbReference>
<dbReference type="NCBIfam" id="NF041112">
    <property type="entry name" value="chap_CsgH_alph"/>
    <property type="match status" value="1"/>
</dbReference>
<keyword evidence="3" id="KW-1185">Reference proteome</keyword>
<dbReference type="EMBL" id="JAEHFV010000001">
    <property type="protein sequence ID" value="MBK0369172.1"/>
    <property type="molecule type" value="Genomic_DNA"/>
</dbReference>
<proteinExistence type="predicted"/>
<feature type="signal peptide" evidence="1">
    <location>
        <begin position="1"/>
        <end position="22"/>
    </location>
</feature>
<reference evidence="2" key="1">
    <citation type="submission" date="2020-12" db="EMBL/GenBank/DDBJ databases">
        <title>Bacterial novel species Flavobacterium sp. SE-1-e isolated from soil.</title>
        <authorList>
            <person name="Jung H.-Y."/>
        </authorList>
    </citation>
    <scope>NUCLEOTIDE SEQUENCE</scope>
    <source>
        <strain evidence="2">SE-1-e</strain>
    </source>
</reference>
<comment type="caution">
    <text evidence="2">The sequence shown here is derived from an EMBL/GenBank/DDBJ whole genome shotgun (WGS) entry which is preliminary data.</text>
</comment>
<protein>
    <recommendedName>
        <fullName evidence="4">Curli production assembly/transport component CsgE</fullName>
    </recommendedName>
</protein>
<organism evidence="2 3">
    <name type="scientific">Flavobacterium agrisoli</name>
    <dbReference type="NCBI Taxonomy" id="2793066"/>
    <lineage>
        <taxon>Bacteria</taxon>
        <taxon>Pseudomonadati</taxon>
        <taxon>Bacteroidota</taxon>
        <taxon>Flavobacteriia</taxon>
        <taxon>Flavobacteriales</taxon>
        <taxon>Flavobacteriaceae</taxon>
        <taxon>Flavobacterium</taxon>
    </lineage>
</organism>
<dbReference type="InterPro" id="IPR053722">
    <property type="entry name" value="Curli_assembly_CsgC/AgfC"/>
</dbReference>
<dbReference type="InterPro" id="IPR047726">
    <property type="entry name" value="CsgH_dom"/>
</dbReference>
<feature type="chain" id="PRO_5036929806" description="Curli production assembly/transport component CsgE" evidence="1">
    <location>
        <begin position="23"/>
        <end position="138"/>
    </location>
</feature>
<dbReference type="AlphaFoldDB" id="A0A934PKA9"/>
<evidence type="ECO:0000313" key="3">
    <source>
        <dbReference type="Proteomes" id="UP000609172"/>
    </source>
</evidence>
<gene>
    <name evidence="2" type="ORF">I5M07_04915</name>
</gene>
<name>A0A934PKA9_9FLAO</name>
<keyword evidence="1" id="KW-0732">Signal</keyword>
<evidence type="ECO:0008006" key="4">
    <source>
        <dbReference type="Google" id="ProtNLM"/>
    </source>
</evidence>
<dbReference type="Gene3D" id="2.60.40.2420">
    <property type="match status" value="1"/>
</dbReference>
<evidence type="ECO:0000256" key="1">
    <source>
        <dbReference type="SAM" id="SignalP"/>
    </source>
</evidence>
<accession>A0A934PKA9</accession>